<gene>
    <name evidence="13" type="primary">metF</name>
    <name evidence="13" type="ORF">SFC79_18505</name>
</gene>
<dbReference type="Gene3D" id="3.20.20.220">
    <property type="match status" value="1"/>
</dbReference>
<evidence type="ECO:0000256" key="6">
    <source>
        <dbReference type="ARBA" id="ARBA00022827"/>
    </source>
</evidence>
<evidence type="ECO:0000256" key="8">
    <source>
        <dbReference type="ARBA" id="ARBA00023027"/>
    </source>
</evidence>
<dbReference type="EC" id="1.5.1.54" evidence="12"/>
<comment type="pathway">
    <text evidence="10">Amino-acid biosynthesis; L-methionine biosynthesis via de novo pathway.</text>
</comment>
<keyword evidence="14" id="KW-1185">Reference proteome</keyword>
<evidence type="ECO:0000256" key="4">
    <source>
        <dbReference type="ARBA" id="ARBA00022605"/>
    </source>
</evidence>
<proteinExistence type="inferred from homology"/>
<evidence type="ECO:0000256" key="3">
    <source>
        <dbReference type="ARBA" id="ARBA00006743"/>
    </source>
</evidence>
<evidence type="ECO:0000256" key="9">
    <source>
        <dbReference type="ARBA" id="ARBA00023167"/>
    </source>
</evidence>
<keyword evidence="6 12" id="KW-0274">FAD</keyword>
<dbReference type="EMBL" id="JAXQPW010000007">
    <property type="protein sequence ID" value="MDZ5663774.1"/>
    <property type="molecule type" value="Genomic_DNA"/>
</dbReference>
<comment type="similarity">
    <text evidence="3 12">Belongs to the methylenetetrahydrofolate reductase family.</text>
</comment>
<evidence type="ECO:0000256" key="10">
    <source>
        <dbReference type="ARBA" id="ARBA00034478"/>
    </source>
</evidence>
<keyword evidence="5 12" id="KW-0285">Flavoprotein</keyword>
<evidence type="ECO:0000256" key="11">
    <source>
        <dbReference type="ARBA" id="ARBA00048628"/>
    </source>
</evidence>
<dbReference type="PANTHER" id="PTHR45754:SF3">
    <property type="entry name" value="METHYLENETETRAHYDROFOLATE REDUCTASE (NADPH)"/>
    <property type="match status" value="1"/>
</dbReference>
<evidence type="ECO:0000256" key="12">
    <source>
        <dbReference type="RuleBase" id="RU003862"/>
    </source>
</evidence>
<dbReference type="CDD" id="cd00537">
    <property type="entry name" value="MTHFR"/>
    <property type="match status" value="1"/>
</dbReference>
<dbReference type="RefSeq" id="WP_322425469.1">
    <property type="nucleotide sequence ID" value="NZ_JAXQPW010000007.1"/>
</dbReference>
<dbReference type="PANTHER" id="PTHR45754">
    <property type="entry name" value="METHYLENETETRAHYDROFOLATE REDUCTASE"/>
    <property type="match status" value="1"/>
</dbReference>
<dbReference type="Pfam" id="PF02219">
    <property type="entry name" value="MTHFR"/>
    <property type="match status" value="1"/>
</dbReference>
<evidence type="ECO:0000256" key="1">
    <source>
        <dbReference type="ARBA" id="ARBA00001974"/>
    </source>
</evidence>
<evidence type="ECO:0000256" key="7">
    <source>
        <dbReference type="ARBA" id="ARBA00023002"/>
    </source>
</evidence>
<protein>
    <recommendedName>
        <fullName evidence="12">Methylenetetrahydrofolate reductase</fullName>
        <ecNumber evidence="12">1.5.1.54</ecNumber>
    </recommendedName>
</protein>
<accession>A0ABU5KH47</accession>
<keyword evidence="4" id="KW-0028">Amino-acid biosynthesis</keyword>
<keyword evidence="9" id="KW-0486">Methionine biosynthesis</keyword>
<comment type="catalytic activity">
    <reaction evidence="11">
        <text>(6S)-5-methyl-5,6,7,8-tetrahydrofolate + NAD(+) = (6R)-5,10-methylene-5,6,7,8-tetrahydrofolate + NADH + H(+)</text>
        <dbReference type="Rhea" id="RHEA:19821"/>
        <dbReference type="ChEBI" id="CHEBI:15378"/>
        <dbReference type="ChEBI" id="CHEBI:15636"/>
        <dbReference type="ChEBI" id="CHEBI:18608"/>
        <dbReference type="ChEBI" id="CHEBI:57540"/>
        <dbReference type="ChEBI" id="CHEBI:57945"/>
        <dbReference type="EC" id="1.5.1.54"/>
    </reaction>
    <physiologicalReaction direction="right-to-left" evidence="11">
        <dbReference type="Rhea" id="RHEA:19823"/>
    </physiologicalReaction>
</comment>
<dbReference type="InterPro" id="IPR003171">
    <property type="entry name" value="Mehydrof_redctse-like"/>
</dbReference>
<evidence type="ECO:0000313" key="14">
    <source>
        <dbReference type="Proteomes" id="UP001291999"/>
    </source>
</evidence>
<reference evidence="13 14" key="1">
    <citation type="submission" date="2023-11" db="EMBL/GenBank/DDBJ databases">
        <title>Novel species in genus Nocardioides.</title>
        <authorList>
            <person name="Zhou H."/>
        </authorList>
    </citation>
    <scope>NUCLEOTIDE SEQUENCE [LARGE SCALE GENOMIC DNA]</scope>
    <source>
        <strain evidence="13 14">S-58</strain>
    </source>
</reference>
<comment type="caution">
    <text evidence="13">The sequence shown here is derived from an EMBL/GenBank/DDBJ whole genome shotgun (WGS) entry which is preliminary data.</text>
</comment>
<name>A0ABU5KH47_9ACTN</name>
<evidence type="ECO:0000256" key="5">
    <source>
        <dbReference type="ARBA" id="ARBA00022630"/>
    </source>
</evidence>
<keyword evidence="8" id="KW-0520">NAD</keyword>
<comment type="pathway">
    <text evidence="2 12">One-carbon metabolism; tetrahydrofolate interconversion.</text>
</comment>
<dbReference type="NCBIfam" id="TIGR00676">
    <property type="entry name" value="fadh2"/>
    <property type="match status" value="1"/>
</dbReference>
<dbReference type="InterPro" id="IPR029041">
    <property type="entry name" value="FAD-linked_oxidoreductase-like"/>
</dbReference>
<sequence>MTHGRDLSMRELLERGDRSFSFEFFPPKDEAGEQQLWQAITELEPFGPTFVSVTYGAGGTTRDRTVAITERIARETSMLPVAHLTCVGHTTDEIGAILDELSEAGVRHVMALRGDPPGGPGTPWTPTEGGLTYADELVALIRRRPDMRIGVAAFPEGHVDAADLDADARVLKAKYDAGAEFAVTEMVLRASDYVGLVERARAVGADLPIIPGIMPILNLRSMERMVELSRRQLPQEVADRLAPLADDPQRLRTEGIAIATELCEALLDAGAPGLHFYTLNRSRATREIFANLRITA</sequence>
<dbReference type="InterPro" id="IPR004620">
    <property type="entry name" value="MTHF_reductase_bac"/>
</dbReference>
<dbReference type="Proteomes" id="UP001291999">
    <property type="component" value="Unassembled WGS sequence"/>
</dbReference>
<dbReference type="SUPFAM" id="SSF51730">
    <property type="entry name" value="FAD-linked oxidoreductase"/>
    <property type="match status" value="1"/>
</dbReference>
<dbReference type="GO" id="GO:0004489">
    <property type="term" value="F:methylenetetrahydrofolate reductase [NAD(P)H] activity"/>
    <property type="evidence" value="ECO:0007669"/>
    <property type="project" value="UniProtKB-EC"/>
</dbReference>
<evidence type="ECO:0000313" key="13">
    <source>
        <dbReference type="EMBL" id="MDZ5663774.1"/>
    </source>
</evidence>
<evidence type="ECO:0000256" key="2">
    <source>
        <dbReference type="ARBA" id="ARBA00004777"/>
    </source>
</evidence>
<comment type="cofactor">
    <cofactor evidence="1 12">
        <name>FAD</name>
        <dbReference type="ChEBI" id="CHEBI:57692"/>
    </cofactor>
</comment>
<keyword evidence="7 12" id="KW-0560">Oxidoreductase</keyword>
<organism evidence="13 14">
    <name type="scientific">Nocardioides renjunii</name>
    <dbReference type="NCBI Taxonomy" id="3095075"/>
    <lineage>
        <taxon>Bacteria</taxon>
        <taxon>Bacillati</taxon>
        <taxon>Actinomycetota</taxon>
        <taxon>Actinomycetes</taxon>
        <taxon>Propionibacteriales</taxon>
        <taxon>Nocardioidaceae</taxon>
        <taxon>Nocardioides</taxon>
    </lineage>
</organism>